<dbReference type="AlphaFoldDB" id="A0A8J2S3T8"/>
<dbReference type="Pfam" id="PF21365">
    <property type="entry name" value="Glyco_hydro_31_3rd"/>
    <property type="match status" value="1"/>
</dbReference>
<keyword evidence="8 10" id="KW-0326">Glycosidase</keyword>
<dbReference type="Pfam" id="PF13802">
    <property type="entry name" value="Gal_mutarotas_2"/>
    <property type="match status" value="1"/>
</dbReference>
<dbReference type="InterPro" id="IPR017853">
    <property type="entry name" value="GH"/>
</dbReference>
<sequence length="970" mass="109837">MAGLCYGNAYKCNFDTESFGSSMNHCWLLSILVICGALIQSCVAVDRGNFKTCEQNAFCKRQRATQLGNSPWEILLDSLNSTINSLQVQVISSRSQARLQLQLIALADSTLHLQLDEINPIKLRYRAQDSLSGSPQLSSLKILEQSSETISLSFGDTGKAILLVKPFRLDVYDGDQLVISVNARGLLNFEHQRVRKSKLWEAMSSVAQTVGSVGSSLPGKAYSWVLQWLPWSSEAATTDGTPVSVQGEEKEEGEVNNTEEKSLEEEEEPGLWEETFKSHVDSKPYGPTSVGVDISFPGSKHVYGIPEHADTFALKQTKNGDPYRLYNTDVFEYELYNPMALYGAVPFMIAKRQQGAVGVFWNNAAETYVDIEESSSGSVVSSLMNLVSGGGNEPHQQTHWFSESGIIDLYIMTGPTPKDVVRQYGTLTGTTPLPQRFALGYHQCRWNYNDQEDVHNVDKGFDLHDIPYDVMYFTWDPVKFPDPLEMAQNLTAKGRKLVTIVDPHMKRDASYFFHEHCEQNDFYVKDKSGKIYEGWCWPGSASYPDFFNPAVRDYWASRFALDKYEGTSLDVYTWNDMNEPSVFNGPEVTMPKDCLHYGGYEHRDVHNMYGMMVVESTIRGQLMRSNYKLRPFVLSRSFFAGSQRFGAIWTGDNIADWEHLAIAVPMLLSLSVSGIPFCGADVGGFFNNPDSELYQAGAFQPFFRGHAHLHTKRREPWLFDEQTNKLIKSSIKKRYTYLPLWYTLFHEHEKTATPPMRPLWMEYPQDVETFSIDNQFLLGDAILVHPVIRSGETEVSVYFPGDNTLWYEIENYQVYQGPGYQTIPVSINKIPIFQRGGTIVPKKERARRASSLMAKDPYTFIVTLDKQGRAQGRLYVDDGQSLDYQKGSYIIMELSMDNYVLSSKITNEGAFETQESVEKIVIVGLSRPPSSIEDNTGRAVEYRYDTNSQVLVLRKPNFSVSKEWSVSLKM</sequence>
<evidence type="ECO:0000256" key="3">
    <source>
        <dbReference type="ARBA" id="ARBA00007806"/>
    </source>
</evidence>
<dbReference type="PANTHER" id="PTHR22762:SF54">
    <property type="entry name" value="BCDNA.GH04962"/>
    <property type="match status" value="1"/>
</dbReference>
<dbReference type="GO" id="GO:0005975">
    <property type="term" value="P:carbohydrate metabolic process"/>
    <property type="evidence" value="ECO:0007669"/>
    <property type="project" value="InterPro"/>
</dbReference>
<comment type="pathway">
    <text evidence="2">Glycan metabolism; N-glycan metabolism.</text>
</comment>
<dbReference type="FunFam" id="2.60.40.1760:FF:000002">
    <property type="entry name" value="neutral alpha-glucosidase AB isoform X1"/>
    <property type="match status" value="1"/>
</dbReference>
<dbReference type="Pfam" id="PF01055">
    <property type="entry name" value="Glyco_hydro_31_2nd"/>
    <property type="match status" value="1"/>
</dbReference>
<comment type="subcellular location">
    <subcellularLocation>
        <location evidence="1">Endoplasmic reticulum</location>
    </subcellularLocation>
</comment>
<dbReference type="GO" id="GO:0090599">
    <property type="term" value="F:alpha-glucosidase activity"/>
    <property type="evidence" value="ECO:0007669"/>
    <property type="project" value="UniProtKB-ARBA"/>
</dbReference>
<evidence type="ECO:0000256" key="10">
    <source>
        <dbReference type="RuleBase" id="RU361185"/>
    </source>
</evidence>
<keyword evidence="7" id="KW-0325">Glycoprotein</keyword>
<evidence type="ECO:0000256" key="9">
    <source>
        <dbReference type="ARBA" id="ARBA00042895"/>
    </source>
</evidence>
<dbReference type="Gene3D" id="2.60.40.1180">
    <property type="entry name" value="Golgi alpha-mannosidase II"/>
    <property type="match status" value="2"/>
</dbReference>
<dbReference type="SUPFAM" id="SSF51445">
    <property type="entry name" value="(Trans)glycosidases"/>
    <property type="match status" value="1"/>
</dbReference>
<dbReference type="Gene3D" id="2.60.40.1760">
    <property type="entry name" value="glycosyl hydrolase (family 31)"/>
    <property type="match status" value="1"/>
</dbReference>
<keyword evidence="6" id="KW-0256">Endoplasmic reticulum</keyword>
<dbReference type="SUPFAM" id="SSF51011">
    <property type="entry name" value="Glycosyl hydrolase domain"/>
    <property type="match status" value="1"/>
</dbReference>
<dbReference type="GO" id="GO:0030246">
    <property type="term" value="F:carbohydrate binding"/>
    <property type="evidence" value="ECO:0007669"/>
    <property type="project" value="InterPro"/>
</dbReference>
<evidence type="ECO:0000256" key="6">
    <source>
        <dbReference type="ARBA" id="ARBA00022824"/>
    </source>
</evidence>
<dbReference type="FunFam" id="2.60.40.1180:FF:000023">
    <property type="entry name" value="neutral alpha-glucosidase AB isoform X2"/>
    <property type="match status" value="1"/>
</dbReference>
<feature type="domain" description="Glycoside hydrolase family 31 N-terminal" evidence="13">
    <location>
        <begin position="101"/>
        <end position="370"/>
    </location>
</feature>
<dbReference type="InterPro" id="IPR048395">
    <property type="entry name" value="Glyco_hydro_31_C"/>
</dbReference>
<keyword evidence="5 10" id="KW-0378">Hydrolase</keyword>
<evidence type="ECO:0000259" key="13">
    <source>
        <dbReference type="Pfam" id="PF13802"/>
    </source>
</evidence>
<dbReference type="Gene3D" id="3.20.20.80">
    <property type="entry name" value="Glycosidases"/>
    <property type="match status" value="2"/>
</dbReference>
<evidence type="ECO:0000256" key="11">
    <source>
        <dbReference type="SAM" id="MobiDB-lite"/>
    </source>
</evidence>
<evidence type="ECO:0000256" key="8">
    <source>
        <dbReference type="ARBA" id="ARBA00023295"/>
    </source>
</evidence>
<dbReference type="SUPFAM" id="SSF74650">
    <property type="entry name" value="Galactose mutarotase-like"/>
    <property type="match status" value="1"/>
</dbReference>
<reference evidence="15" key="1">
    <citation type="submission" date="2021-11" db="EMBL/GenBank/DDBJ databases">
        <authorList>
            <person name="Schell T."/>
        </authorList>
    </citation>
    <scope>NUCLEOTIDE SEQUENCE</scope>
    <source>
        <strain evidence="15">M5</strain>
    </source>
</reference>
<evidence type="ECO:0000256" key="5">
    <source>
        <dbReference type="ARBA" id="ARBA00022801"/>
    </source>
</evidence>
<evidence type="ECO:0000313" key="16">
    <source>
        <dbReference type="Proteomes" id="UP000789390"/>
    </source>
</evidence>
<dbReference type="CDD" id="cd14752">
    <property type="entry name" value="GH31_N"/>
    <property type="match status" value="1"/>
</dbReference>
<dbReference type="InterPro" id="IPR011013">
    <property type="entry name" value="Gal_mutarotase_sf_dom"/>
</dbReference>
<dbReference type="PANTHER" id="PTHR22762">
    <property type="entry name" value="ALPHA-GLUCOSIDASE"/>
    <property type="match status" value="1"/>
</dbReference>
<accession>A0A8J2S3T8</accession>
<comment type="similarity">
    <text evidence="3 10">Belongs to the glycosyl hydrolase 31 family.</text>
</comment>
<dbReference type="GO" id="GO:0006491">
    <property type="term" value="P:N-glycan processing"/>
    <property type="evidence" value="ECO:0007669"/>
    <property type="project" value="TreeGrafter"/>
</dbReference>
<dbReference type="InterPro" id="IPR013780">
    <property type="entry name" value="Glyco_hydro_b"/>
</dbReference>
<gene>
    <name evidence="15" type="ORF">DGAL_LOCUS16105</name>
</gene>
<keyword evidence="16" id="KW-1185">Reference proteome</keyword>
<evidence type="ECO:0000259" key="14">
    <source>
        <dbReference type="Pfam" id="PF21365"/>
    </source>
</evidence>
<evidence type="ECO:0000259" key="12">
    <source>
        <dbReference type="Pfam" id="PF01055"/>
    </source>
</evidence>
<evidence type="ECO:0000256" key="4">
    <source>
        <dbReference type="ARBA" id="ARBA00022729"/>
    </source>
</evidence>
<evidence type="ECO:0000256" key="1">
    <source>
        <dbReference type="ARBA" id="ARBA00004240"/>
    </source>
</evidence>
<protein>
    <recommendedName>
        <fullName evidence="9">Glucosidase II subunit alpha</fullName>
    </recommendedName>
</protein>
<organism evidence="15 16">
    <name type="scientific">Daphnia galeata</name>
    <dbReference type="NCBI Taxonomy" id="27404"/>
    <lineage>
        <taxon>Eukaryota</taxon>
        <taxon>Metazoa</taxon>
        <taxon>Ecdysozoa</taxon>
        <taxon>Arthropoda</taxon>
        <taxon>Crustacea</taxon>
        <taxon>Branchiopoda</taxon>
        <taxon>Diplostraca</taxon>
        <taxon>Cladocera</taxon>
        <taxon>Anomopoda</taxon>
        <taxon>Daphniidae</taxon>
        <taxon>Daphnia</taxon>
    </lineage>
</organism>
<feature type="domain" description="Glycoside hydrolase family 31 TIM barrel" evidence="12">
    <location>
        <begin position="431"/>
        <end position="744"/>
    </location>
</feature>
<dbReference type="Proteomes" id="UP000789390">
    <property type="component" value="Unassembled WGS sequence"/>
</dbReference>
<dbReference type="OrthoDB" id="3237269at2759"/>
<dbReference type="GO" id="GO:0005783">
    <property type="term" value="C:endoplasmic reticulum"/>
    <property type="evidence" value="ECO:0007669"/>
    <property type="project" value="UniProtKB-SubCell"/>
</dbReference>
<evidence type="ECO:0000256" key="7">
    <source>
        <dbReference type="ARBA" id="ARBA00023180"/>
    </source>
</evidence>
<dbReference type="EMBL" id="CAKKLH010000325">
    <property type="protein sequence ID" value="CAH0112390.1"/>
    <property type="molecule type" value="Genomic_DNA"/>
</dbReference>
<evidence type="ECO:0000313" key="15">
    <source>
        <dbReference type="EMBL" id="CAH0112390.1"/>
    </source>
</evidence>
<comment type="caution">
    <text evidence="15">The sequence shown here is derived from an EMBL/GenBank/DDBJ whole genome shotgun (WGS) entry which is preliminary data.</text>
</comment>
<proteinExistence type="inferred from homology"/>
<keyword evidence="4" id="KW-0732">Signal</keyword>
<dbReference type="CDD" id="cd06603">
    <property type="entry name" value="GH31_GANC_GANAB_alpha"/>
    <property type="match status" value="1"/>
</dbReference>
<dbReference type="InterPro" id="IPR025887">
    <property type="entry name" value="Glyco_hydro_31_N_dom"/>
</dbReference>
<feature type="region of interest" description="Disordered" evidence="11">
    <location>
        <begin position="237"/>
        <end position="270"/>
    </location>
</feature>
<name>A0A8J2S3T8_9CRUS</name>
<evidence type="ECO:0000256" key="2">
    <source>
        <dbReference type="ARBA" id="ARBA00004833"/>
    </source>
</evidence>
<feature type="domain" description="Glycosyl hydrolase family 31 C-terminal" evidence="14">
    <location>
        <begin position="753"/>
        <end position="840"/>
    </location>
</feature>
<dbReference type="InterPro" id="IPR000322">
    <property type="entry name" value="Glyco_hydro_31_TIM"/>
</dbReference>